<dbReference type="AlphaFoldDB" id="A0A8J3Q241"/>
<feature type="transmembrane region" description="Helical" evidence="1">
    <location>
        <begin position="178"/>
        <end position="195"/>
    </location>
</feature>
<keyword evidence="3" id="KW-1185">Reference proteome</keyword>
<proteinExistence type="predicted"/>
<dbReference type="EMBL" id="BONY01000001">
    <property type="protein sequence ID" value="GIH01955.1"/>
    <property type="molecule type" value="Genomic_DNA"/>
</dbReference>
<dbReference type="Proteomes" id="UP000612899">
    <property type="component" value="Unassembled WGS sequence"/>
</dbReference>
<evidence type="ECO:0000256" key="1">
    <source>
        <dbReference type="SAM" id="Phobius"/>
    </source>
</evidence>
<keyword evidence="1" id="KW-0812">Transmembrane</keyword>
<gene>
    <name evidence="2" type="ORF">Rhe02_00220</name>
</gene>
<keyword evidence="1" id="KW-0472">Membrane</keyword>
<keyword evidence="1" id="KW-1133">Transmembrane helix</keyword>
<accession>A0A8J3Q241</accession>
<dbReference type="RefSeq" id="WP_203905915.1">
    <property type="nucleotide sequence ID" value="NZ_BONY01000001.1"/>
</dbReference>
<protein>
    <submittedName>
        <fullName evidence="2">Uncharacterized protein</fullName>
    </submittedName>
</protein>
<comment type="caution">
    <text evidence="2">The sequence shown here is derived from an EMBL/GenBank/DDBJ whole genome shotgun (WGS) entry which is preliminary data.</text>
</comment>
<sequence>MAEEAAQNPPSSARMELILTVIMAFAAVGTAWAGFQSTKWSGVQADSYAVASAKRVQSTQQATLAGQQRIVDIVSFTQWLDALNEESDVDESGQLTSAYQPTKDTLSGFLFERFRAEFEPAVYAWLKTDPVNNPDAPPTPFAMPEYQIAAQAESDRLATMADDAVAEARDANQLADNYVFVAVFFALVLFFAAVAGRTNRPLARNLLLWLAVIGVLAATILMATFPIEL</sequence>
<evidence type="ECO:0000313" key="3">
    <source>
        <dbReference type="Proteomes" id="UP000612899"/>
    </source>
</evidence>
<organism evidence="2 3">
    <name type="scientific">Rhizocola hellebori</name>
    <dbReference type="NCBI Taxonomy" id="1392758"/>
    <lineage>
        <taxon>Bacteria</taxon>
        <taxon>Bacillati</taxon>
        <taxon>Actinomycetota</taxon>
        <taxon>Actinomycetes</taxon>
        <taxon>Micromonosporales</taxon>
        <taxon>Micromonosporaceae</taxon>
        <taxon>Rhizocola</taxon>
    </lineage>
</organism>
<name>A0A8J3Q241_9ACTN</name>
<reference evidence="2" key="1">
    <citation type="submission" date="2021-01" db="EMBL/GenBank/DDBJ databases">
        <title>Whole genome shotgun sequence of Rhizocola hellebori NBRC 109834.</title>
        <authorList>
            <person name="Komaki H."/>
            <person name="Tamura T."/>
        </authorList>
    </citation>
    <scope>NUCLEOTIDE SEQUENCE</scope>
    <source>
        <strain evidence="2">NBRC 109834</strain>
    </source>
</reference>
<feature type="transmembrane region" description="Helical" evidence="1">
    <location>
        <begin position="207"/>
        <end position="227"/>
    </location>
</feature>
<evidence type="ECO:0000313" key="2">
    <source>
        <dbReference type="EMBL" id="GIH01955.1"/>
    </source>
</evidence>